<keyword evidence="2" id="KW-0378">Hydrolase</keyword>
<dbReference type="Proteomes" id="UP000325395">
    <property type="component" value="Unassembled WGS sequence"/>
</dbReference>
<evidence type="ECO:0000259" key="1">
    <source>
        <dbReference type="Pfam" id="PF12697"/>
    </source>
</evidence>
<evidence type="ECO:0000313" key="2">
    <source>
        <dbReference type="EMBL" id="KAE8410786.1"/>
    </source>
</evidence>
<reference evidence="2 3" key="1">
    <citation type="submission" date="2019-04" db="EMBL/GenBank/DDBJ databases">
        <authorList>
            <consortium name="DOE Joint Genome Institute"/>
            <person name="Mondo S."/>
            <person name="Kjaerbolling I."/>
            <person name="Vesth T."/>
            <person name="Frisvad J.C."/>
            <person name="Nybo J.L."/>
            <person name="Theobald S."/>
            <person name="Kildgaard S."/>
            <person name="Isbrandt T."/>
            <person name="Kuo A."/>
            <person name="Sato A."/>
            <person name="Lyhne E.K."/>
            <person name="Kogle M.E."/>
            <person name="Wiebenga A."/>
            <person name="Kun R.S."/>
            <person name="Lubbers R.J."/>
            <person name="Makela M.R."/>
            <person name="Barry K."/>
            <person name="Chovatia M."/>
            <person name="Clum A."/>
            <person name="Daum C."/>
            <person name="Haridas S."/>
            <person name="He G."/>
            <person name="LaButti K."/>
            <person name="Lipzen A."/>
            <person name="Riley R."/>
            <person name="Salamov A."/>
            <person name="Simmons B.A."/>
            <person name="Magnuson J.K."/>
            <person name="Henrissat B."/>
            <person name="Mortensen U.H."/>
            <person name="Larsen T.O."/>
            <person name="Devries R.P."/>
            <person name="Grigoriev I.V."/>
            <person name="Machida M."/>
            <person name="Baker S.E."/>
            <person name="Andersen M.R."/>
            <person name="Cantor M.N."/>
            <person name="Hua S.X."/>
        </authorList>
    </citation>
    <scope>NUCLEOTIDE SEQUENCE [LARGE SCALE GENOMIC DNA]</scope>
    <source>
        <strain evidence="2 3">CBS 117616</strain>
    </source>
</reference>
<feature type="domain" description="AB hydrolase-1" evidence="1">
    <location>
        <begin position="8"/>
        <end position="230"/>
    </location>
</feature>
<sequence length="249" mass="26570">MSATKPVVFIVHGAWQGPHQYKSIRDALTERGFTVVQPANLSTNTDATQNDGKTPYDDAKNIQSMMEPYLAAGREIVLICHSYGGIPGSLALDGYQITDRQAKGLPGGVRRIVYLSAIALPQANMSAMDLIGQYPPGVELKGGVLGITDPAAFDDVDEDALPSLMETVALQSTASLNTPVHFVGSSASIPKTYIMCSQDKVIPPEAQAAMVQALGENTTTESIESGHIGFLIARVRPQLFDLLEKSALL</sequence>
<keyword evidence="3" id="KW-1185">Reference proteome</keyword>
<evidence type="ECO:0000313" key="3">
    <source>
        <dbReference type="Proteomes" id="UP000325395"/>
    </source>
</evidence>
<dbReference type="GO" id="GO:0016787">
    <property type="term" value="F:hydrolase activity"/>
    <property type="evidence" value="ECO:0007669"/>
    <property type="project" value="UniProtKB-KW"/>
</dbReference>
<dbReference type="Pfam" id="PF12697">
    <property type="entry name" value="Abhydrolase_6"/>
    <property type="match status" value="1"/>
</dbReference>
<dbReference type="SUPFAM" id="SSF53474">
    <property type="entry name" value="alpha/beta-Hydrolases"/>
    <property type="match status" value="1"/>
</dbReference>
<dbReference type="InterPro" id="IPR052897">
    <property type="entry name" value="Sec-Metab_Biosynth_Hydrolase"/>
</dbReference>
<dbReference type="Gene3D" id="3.40.50.1820">
    <property type="entry name" value="alpha/beta hydrolase"/>
    <property type="match status" value="1"/>
</dbReference>
<proteinExistence type="predicted"/>
<name>A0ABQ6W102_9EURO</name>
<gene>
    <name evidence="2" type="ORF">BDV36DRAFT_276726</name>
</gene>
<dbReference type="InterPro" id="IPR029058">
    <property type="entry name" value="AB_hydrolase_fold"/>
</dbReference>
<accession>A0ABQ6W102</accession>
<dbReference type="InterPro" id="IPR000073">
    <property type="entry name" value="AB_hydrolase_1"/>
</dbReference>
<dbReference type="EMBL" id="ML735913">
    <property type="protein sequence ID" value="KAE8410786.1"/>
    <property type="molecule type" value="Genomic_DNA"/>
</dbReference>
<dbReference type="PANTHER" id="PTHR37017:SF11">
    <property type="entry name" value="ESTERASE_LIPASE_THIOESTERASE DOMAIN-CONTAINING PROTEIN"/>
    <property type="match status" value="1"/>
</dbReference>
<dbReference type="PANTHER" id="PTHR37017">
    <property type="entry name" value="AB HYDROLASE-1 DOMAIN-CONTAINING PROTEIN-RELATED"/>
    <property type="match status" value="1"/>
</dbReference>
<protein>
    <submittedName>
        <fullName evidence="2">Alpha/beta hydrolase fold-1</fullName>
    </submittedName>
</protein>
<organism evidence="2 3">
    <name type="scientific">Aspergillus pseudocaelatus</name>
    <dbReference type="NCBI Taxonomy" id="1825620"/>
    <lineage>
        <taxon>Eukaryota</taxon>
        <taxon>Fungi</taxon>
        <taxon>Dikarya</taxon>
        <taxon>Ascomycota</taxon>
        <taxon>Pezizomycotina</taxon>
        <taxon>Eurotiomycetes</taxon>
        <taxon>Eurotiomycetidae</taxon>
        <taxon>Eurotiales</taxon>
        <taxon>Aspergillaceae</taxon>
        <taxon>Aspergillus</taxon>
        <taxon>Aspergillus subgen. Circumdati</taxon>
    </lineage>
</organism>